<dbReference type="EMBL" id="JH431975">
    <property type="status" value="NOT_ANNOTATED_CDS"/>
    <property type="molecule type" value="Genomic_DNA"/>
</dbReference>
<dbReference type="InterPro" id="IPR046349">
    <property type="entry name" value="C1-like_sf"/>
</dbReference>
<dbReference type="CDD" id="cd23069">
    <property type="entry name" value="PDZ_ARHGEF11-12-like"/>
    <property type="match status" value="1"/>
</dbReference>
<evidence type="ECO:0000259" key="6">
    <source>
        <dbReference type="PROSITE" id="PS50132"/>
    </source>
</evidence>
<dbReference type="EnsemblMetazoa" id="SMAR010363-RA">
    <property type="protein sequence ID" value="SMAR010363-PA"/>
    <property type="gene ID" value="SMAR010363"/>
</dbReference>
<feature type="compositionally biased region" description="Polar residues" evidence="3">
    <location>
        <begin position="387"/>
        <end position="401"/>
    </location>
</feature>
<dbReference type="InterPro" id="IPR036305">
    <property type="entry name" value="RGS_sf"/>
</dbReference>
<keyword evidence="8" id="KW-1185">Reference proteome</keyword>
<dbReference type="InterPro" id="IPR015212">
    <property type="entry name" value="RGS-like_dom"/>
</dbReference>
<feature type="domain" description="Phorbol-ester/DAG-type" evidence="4">
    <location>
        <begin position="761"/>
        <end position="811"/>
    </location>
</feature>
<dbReference type="GO" id="GO:0005737">
    <property type="term" value="C:cytoplasm"/>
    <property type="evidence" value="ECO:0007669"/>
    <property type="project" value="InterPro"/>
</dbReference>
<dbReference type="GO" id="GO:0005085">
    <property type="term" value="F:guanyl-nucleotide exchange factor activity"/>
    <property type="evidence" value="ECO:0007669"/>
    <property type="project" value="InterPro"/>
</dbReference>
<dbReference type="InterPro" id="IPR020454">
    <property type="entry name" value="DAG/PE-bd"/>
</dbReference>
<evidence type="ECO:0000256" key="1">
    <source>
        <dbReference type="ARBA" id="ARBA00022723"/>
    </source>
</evidence>
<dbReference type="eggNOG" id="KOG3520">
    <property type="taxonomic scope" value="Eukaryota"/>
</dbReference>
<dbReference type="SUPFAM" id="SSF48097">
    <property type="entry name" value="Regulator of G-protein signaling, RGS"/>
    <property type="match status" value="1"/>
</dbReference>
<dbReference type="HOGENOM" id="CLU_010751_0_0_1"/>
<evidence type="ECO:0000256" key="3">
    <source>
        <dbReference type="SAM" id="MobiDB-lite"/>
    </source>
</evidence>
<dbReference type="GO" id="GO:0001664">
    <property type="term" value="F:G protein-coupled receptor binding"/>
    <property type="evidence" value="ECO:0007669"/>
    <property type="project" value="TreeGrafter"/>
</dbReference>
<feature type="compositionally biased region" description="Pro residues" evidence="3">
    <location>
        <begin position="444"/>
        <end position="454"/>
    </location>
</feature>
<evidence type="ECO:0000259" key="5">
    <source>
        <dbReference type="PROSITE" id="PS50106"/>
    </source>
</evidence>
<dbReference type="OMA" id="ERCPTFV"/>
<feature type="compositionally biased region" description="Polar residues" evidence="3">
    <location>
        <begin position="359"/>
        <end position="369"/>
    </location>
</feature>
<dbReference type="InterPro" id="IPR036034">
    <property type="entry name" value="PDZ_sf"/>
</dbReference>
<dbReference type="SUPFAM" id="SSF57889">
    <property type="entry name" value="Cysteine-rich domain"/>
    <property type="match status" value="1"/>
</dbReference>
<dbReference type="InterPro" id="IPR016137">
    <property type="entry name" value="RGS"/>
</dbReference>
<dbReference type="SMART" id="SM00109">
    <property type="entry name" value="C1"/>
    <property type="match status" value="1"/>
</dbReference>
<evidence type="ECO:0000259" key="4">
    <source>
        <dbReference type="PROSITE" id="PS50081"/>
    </source>
</evidence>
<feature type="region of interest" description="Disordered" evidence="3">
    <location>
        <begin position="894"/>
        <end position="916"/>
    </location>
</feature>
<keyword evidence="1" id="KW-0479">Metal-binding</keyword>
<protein>
    <recommendedName>
        <fullName evidence="9">Rho guanine nucleotide exchange factor 12</fullName>
    </recommendedName>
</protein>
<sequence>MDLSSSGINDRLGSLSKVDLPLNKKDESNHAAIIEDSRGDQLVQRCVIIQRGEKGYGLTVSGDNPVFVQSVKEDGAAAHAGVQQGDRIIKVNGTLVTQSNHVEVVKLIKSGSYVSLTLLGRPAISPRSPCNQIGKNQVSNMNSGLHKPSSPSERITGPQPVDSEKMQQLSNSKIHTIRMMLEQELAYLEKLRSEFVKNPIEKIRFELSGAQKRCRTLEEQLFNLTGVRHDCGLSQIPQSPRSQPRHAGNDFTNDKDTPPPLPPPRRFNLPHQMSLPNVTVTENSRHIAANETNSAPVVSPPSPSLCHYHQSAHQQMTISHSMDNIQRVNLPAVMTSSATVPMGIGMRSGRQQMHKKSHSGPTHSRQRSSPDALLHQTESLRQQQMENIRNMDVTRSNSEITCSRKLAASESFGEGDQPKRARTKEIPSRTSSFGTYDSIESPRVTPPGTPPPPYGSSDAMELNDSLIEENFFGPSPSIRSPDSDDPSITGSRLQTPDTPPDCNAAYMGKPGQNPAIISMEDDDFPSDNEMGQADDHGPFNSLTKLWRHPSHLAVFMHFLISNNDPSSLFFYLVSELYKEGTAKEMKKWAYEIHSTFLVPGAPLKVNNIDEAVLHEIDSVLQHDLDKEDILRKLFWKARKKALDELNEQLAEFRNKRTLGLGAFFGPPDLELELSIHDKSRELKIIEKLLVPSMETLSEDIENANNRTCALATSLATLLYKLFGVKSPQAINLIERCPTFVSKEKSRLKVFNRNKKVQMVQGHNFLAQHYFNVTYCNHCQLIIWGVGNQGYQCQNCEMNIHKACVKVVEENCIGALRNKKDKKRDRMSGIMDNIMGKRKPSTASLSGNKLKTPEEIDVHILDGQMDPGDRQFAASRVEKLKNRYETLCEGEEKNCNARETTPPTISPTDASTTNGDSSKFHVINEAQTSDGQRVYEQDISEISCVVFNQWDFVTHIKATVLLFNGTEIYGFGNLNLGAALGLEHFNN</sequence>
<proteinExistence type="predicted"/>
<dbReference type="Pfam" id="PF09128">
    <property type="entry name" value="RGS-like"/>
    <property type="match status" value="1"/>
</dbReference>
<feature type="domain" description="RGS" evidence="6">
    <location>
        <begin position="541"/>
        <end position="646"/>
    </location>
</feature>
<accession>T1J9G7</accession>
<evidence type="ECO:0000313" key="7">
    <source>
        <dbReference type="EnsemblMetazoa" id="SMAR010363-PA"/>
    </source>
</evidence>
<dbReference type="Gene3D" id="3.30.60.20">
    <property type="match status" value="1"/>
</dbReference>
<dbReference type="PANTHER" id="PTHR45872:SF2">
    <property type="entry name" value="RHO GUANINE NUCLEOTIDE EXCHANGE FACTOR 2, ISOFORM D"/>
    <property type="match status" value="1"/>
</dbReference>
<feature type="region of interest" description="Disordered" evidence="3">
    <location>
        <begin position="387"/>
        <end position="500"/>
    </location>
</feature>
<dbReference type="Pfam" id="PF00595">
    <property type="entry name" value="PDZ"/>
    <property type="match status" value="1"/>
</dbReference>
<dbReference type="PANTHER" id="PTHR45872">
    <property type="entry name" value="RHO GUANINE NUCLEOTIDE EXCHANGE FACTOR 2, ISOFORM D"/>
    <property type="match status" value="1"/>
</dbReference>
<dbReference type="PRINTS" id="PR00008">
    <property type="entry name" value="DAGPEDOMAIN"/>
</dbReference>
<feature type="region of interest" description="Disordered" evidence="3">
    <location>
        <begin position="348"/>
        <end position="373"/>
    </location>
</feature>
<keyword evidence="2" id="KW-0862">Zinc</keyword>
<dbReference type="Gene3D" id="1.10.167.10">
    <property type="entry name" value="Regulator of G-protein Signalling 4, domain 2"/>
    <property type="match status" value="1"/>
</dbReference>
<dbReference type="SUPFAM" id="SSF50156">
    <property type="entry name" value="PDZ domain-like"/>
    <property type="match status" value="1"/>
</dbReference>
<dbReference type="PROSITE" id="PS00479">
    <property type="entry name" value="ZF_DAG_PE_1"/>
    <property type="match status" value="1"/>
</dbReference>
<feature type="domain" description="PDZ" evidence="5">
    <location>
        <begin position="46"/>
        <end position="110"/>
    </location>
</feature>
<dbReference type="CDD" id="cd08756">
    <property type="entry name" value="RGS_GEF_like"/>
    <property type="match status" value="1"/>
</dbReference>
<feature type="compositionally biased region" description="Basic and acidic residues" evidence="3">
    <location>
        <begin position="416"/>
        <end position="427"/>
    </location>
</feature>
<dbReference type="GO" id="GO:0046872">
    <property type="term" value="F:metal ion binding"/>
    <property type="evidence" value="ECO:0007669"/>
    <property type="project" value="UniProtKB-KW"/>
</dbReference>
<dbReference type="PROSITE" id="PS50132">
    <property type="entry name" value="RGS"/>
    <property type="match status" value="1"/>
</dbReference>
<dbReference type="PhylomeDB" id="T1J9G7"/>
<evidence type="ECO:0008006" key="9">
    <source>
        <dbReference type="Google" id="ProtNLM"/>
    </source>
</evidence>
<dbReference type="GO" id="GO:0007186">
    <property type="term" value="P:G protein-coupled receptor signaling pathway"/>
    <property type="evidence" value="ECO:0007669"/>
    <property type="project" value="TreeGrafter"/>
</dbReference>
<dbReference type="PROSITE" id="PS50081">
    <property type="entry name" value="ZF_DAG_PE_2"/>
    <property type="match status" value="1"/>
</dbReference>
<evidence type="ECO:0000256" key="2">
    <source>
        <dbReference type="ARBA" id="ARBA00022833"/>
    </source>
</evidence>
<dbReference type="CDD" id="cd20832">
    <property type="entry name" value="C1_ARHGEF-like"/>
    <property type="match status" value="1"/>
</dbReference>
<dbReference type="InterPro" id="IPR002219">
    <property type="entry name" value="PKC_DAG/PE"/>
</dbReference>
<dbReference type="FunFam" id="2.30.42.10:FF:000033">
    <property type="entry name" value="Rho guanine nucleotide exchange factor (GEF) 11"/>
    <property type="match status" value="1"/>
</dbReference>
<dbReference type="InterPro" id="IPR001478">
    <property type="entry name" value="PDZ"/>
</dbReference>
<dbReference type="AlphaFoldDB" id="T1J9G7"/>
<feature type="region of interest" description="Disordered" evidence="3">
    <location>
        <begin position="233"/>
        <end position="270"/>
    </location>
</feature>
<name>T1J9G7_STRMM</name>
<dbReference type="PROSITE" id="PS50106">
    <property type="entry name" value="PDZ"/>
    <property type="match status" value="1"/>
</dbReference>
<reference evidence="7" key="2">
    <citation type="submission" date="2015-02" db="UniProtKB">
        <authorList>
            <consortium name="EnsemblMetazoa"/>
        </authorList>
    </citation>
    <scope>IDENTIFICATION</scope>
</reference>
<dbReference type="InterPro" id="IPR044926">
    <property type="entry name" value="RGS_subdomain_2"/>
</dbReference>
<feature type="region of interest" description="Disordered" evidence="3">
    <location>
        <begin position="141"/>
        <end position="164"/>
    </location>
</feature>
<dbReference type="SMART" id="SM00315">
    <property type="entry name" value="RGS"/>
    <property type="match status" value="1"/>
</dbReference>
<feature type="compositionally biased region" description="Polar residues" evidence="3">
    <location>
        <begin position="141"/>
        <end position="153"/>
    </location>
</feature>
<dbReference type="STRING" id="126957.T1J9G7"/>
<feature type="compositionally biased region" description="Polar residues" evidence="3">
    <location>
        <begin position="896"/>
        <end position="916"/>
    </location>
</feature>
<dbReference type="Proteomes" id="UP000014500">
    <property type="component" value="Unassembled WGS sequence"/>
</dbReference>
<organism evidence="7 8">
    <name type="scientific">Strigamia maritima</name>
    <name type="common">European centipede</name>
    <name type="synonym">Geophilus maritimus</name>
    <dbReference type="NCBI Taxonomy" id="126957"/>
    <lineage>
        <taxon>Eukaryota</taxon>
        <taxon>Metazoa</taxon>
        <taxon>Ecdysozoa</taxon>
        <taxon>Arthropoda</taxon>
        <taxon>Myriapoda</taxon>
        <taxon>Chilopoda</taxon>
        <taxon>Pleurostigmophora</taxon>
        <taxon>Geophilomorpha</taxon>
        <taxon>Linotaeniidae</taxon>
        <taxon>Strigamia</taxon>
    </lineage>
</organism>
<dbReference type="Pfam" id="PF00130">
    <property type="entry name" value="C1_1"/>
    <property type="match status" value="1"/>
</dbReference>
<evidence type="ECO:0000313" key="8">
    <source>
        <dbReference type="Proteomes" id="UP000014500"/>
    </source>
</evidence>
<reference evidence="8" key="1">
    <citation type="submission" date="2011-05" db="EMBL/GenBank/DDBJ databases">
        <authorList>
            <person name="Richards S.R."/>
            <person name="Qu J."/>
            <person name="Jiang H."/>
            <person name="Jhangiani S.N."/>
            <person name="Agravi P."/>
            <person name="Goodspeed R."/>
            <person name="Gross S."/>
            <person name="Mandapat C."/>
            <person name="Jackson L."/>
            <person name="Mathew T."/>
            <person name="Pu L."/>
            <person name="Thornton R."/>
            <person name="Saada N."/>
            <person name="Wilczek-Boney K.B."/>
            <person name="Lee S."/>
            <person name="Kovar C."/>
            <person name="Wu Y."/>
            <person name="Scherer S.E."/>
            <person name="Worley K.C."/>
            <person name="Muzny D.M."/>
            <person name="Gibbs R."/>
        </authorList>
    </citation>
    <scope>NUCLEOTIDE SEQUENCE</scope>
    <source>
        <strain evidence="8">Brora</strain>
    </source>
</reference>
<dbReference type="Gene3D" id="2.30.42.10">
    <property type="match status" value="1"/>
</dbReference>
<dbReference type="SMART" id="SM00228">
    <property type="entry name" value="PDZ"/>
    <property type="match status" value="1"/>
</dbReference>